<reference evidence="2 3" key="1">
    <citation type="journal article" date="2020" name="Mol. Biol. Evol.">
        <title>Interspecific Gene Flow and the Evolution of Specialization in Black and White Rhinoceros.</title>
        <authorList>
            <person name="Moodley Y."/>
            <person name="Westbury M.V."/>
            <person name="Russo I.M."/>
            <person name="Gopalakrishnan S."/>
            <person name="Rakotoarivelo A."/>
            <person name="Olsen R.A."/>
            <person name="Prost S."/>
            <person name="Tunstall T."/>
            <person name="Ryder O.A."/>
            <person name="Dalen L."/>
            <person name="Bruford M.W."/>
        </authorList>
    </citation>
    <scope>NUCLEOTIDE SEQUENCE [LARGE SCALE GENOMIC DNA]</scope>
    <source>
        <strain evidence="2">SBR-YM</strain>
        <tissue evidence="2">Skin</tissue>
    </source>
</reference>
<organism evidence="2 3">
    <name type="scientific">Diceros bicornis minor</name>
    <name type="common">South-central black rhinoceros</name>
    <dbReference type="NCBI Taxonomy" id="77932"/>
    <lineage>
        <taxon>Eukaryota</taxon>
        <taxon>Metazoa</taxon>
        <taxon>Chordata</taxon>
        <taxon>Craniata</taxon>
        <taxon>Vertebrata</taxon>
        <taxon>Euteleostomi</taxon>
        <taxon>Mammalia</taxon>
        <taxon>Eutheria</taxon>
        <taxon>Laurasiatheria</taxon>
        <taxon>Perissodactyla</taxon>
        <taxon>Rhinocerotidae</taxon>
        <taxon>Diceros</taxon>
    </lineage>
</organism>
<sequence length="193" mass="20477">KLPPPSHLPQLPPSSPFWRLWPRWVRKEVVDGGLFSPEDPQAQAAYLGIPTLLKARASRRSSETPASTCAQGAGHMAGYKGPDSMPREDPLDRGAPPGGGRRCRPRPSWPRPSLSAEVGRPASSPRTGDFVLGEGAGASCGRSPFSAASAARCVPTRASESLTQSRARIASPPTTHPQRAEKLQDCRGTANAL</sequence>
<feature type="region of interest" description="Disordered" evidence="1">
    <location>
        <begin position="56"/>
        <end position="193"/>
    </location>
</feature>
<dbReference type="AlphaFoldDB" id="A0A7J7FP63"/>
<dbReference type="EMBL" id="JACDTQ010000017">
    <property type="protein sequence ID" value="KAF5929761.1"/>
    <property type="molecule type" value="Genomic_DNA"/>
</dbReference>
<name>A0A7J7FP63_DICBM</name>
<keyword evidence="3" id="KW-1185">Reference proteome</keyword>
<proteinExistence type="predicted"/>
<protein>
    <submittedName>
        <fullName evidence="2">Uncharacterized protein</fullName>
    </submittedName>
</protein>
<gene>
    <name evidence="2" type="ORF">HPG69_002485</name>
</gene>
<evidence type="ECO:0000256" key="1">
    <source>
        <dbReference type="SAM" id="MobiDB-lite"/>
    </source>
</evidence>
<feature type="non-terminal residue" evidence="2">
    <location>
        <position position="1"/>
    </location>
</feature>
<accession>A0A7J7FP63</accession>
<dbReference type="Proteomes" id="UP000551758">
    <property type="component" value="Unassembled WGS sequence"/>
</dbReference>
<evidence type="ECO:0000313" key="3">
    <source>
        <dbReference type="Proteomes" id="UP000551758"/>
    </source>
</evidence>
<comment type="caution">
    <text evidence="2">The sequence shown here is derived from an EMBL/GenBank/DDBJ whole genome shotgun (WGS) entry which is preliminary data.</text>
</comment>
<feature type="compositionally biased region" description="Polar residues" evidence="1">
    <location>
        <begin position="158"/>
        <end position="177"/>
    </location>
</feature>
<evidence type="ECO:0000313" key="2">
    <source>
        <dbReference type="EMBL" id="KAF5929761.1"/>
    </source>
</evidence>